<keyword evidence="3" id="KW-0963">Cytoplasm</keyword>
<dbReference type="InterPro" id="IPR013931">
    <property type="entry name" value="Svf1-like_N"/>
</dbReference>
<dbReference type="EMBL" id="KV454005">
    <property type="protein sequence ID" value="ODQ45094.1"/>
    <property type="molecule type" value="Genomic_DNA"/>
</dbReference>
<keyword evidence="7" id="KW-1185">Reference proteome</keyword>
<dbReference type="GO" id="GO:0006979">
    <property type="term" value="P:response to oxidative stress"/>
    <property type="evidence" value="ECO:0007669"/>
    <property type="project" value="InterPro"/>
</dbReference>
<evidence type="ECO:0000256" key="2">
    <source>
        <dbReference type="ARBA" id="ARBA00009069"/>
    </source>
</evidence>
<dbReference type="PANTHER" id="PTHR47107">
    <property type="entry name" value="SVF1-LIKE PROTEIN YDR222W-RELATED"/>
    <property type="match status" value="1"/>
</dbReference>
<evidence type="ECO:0000259" key="4">
    <source>
        <dbReference type="Pfam" id="PF08622"/>
    </source>
</evidence>
<feature type="domain" description="Svf1-like C-terminal" evidence="5">
    <location>
        <begin position="238"/>
        <end position="397"/>
    </location>
</feature>
<dbReference type="SUPFAM" id="SSF159245">
    <property type="entry name" value="AttH-like"/>
    <property type="match status" value="1"/>
</dbReference>
<evidence type="ECO:0008006" key="8">
    <source>
        <dbReference type="Google" id="ProtNLM"/>
    </source>
</evidence>
<dbReference type="PANTHER" id="PTHR47107:SF1">
    <property type="entry name" value="CERAMIDE-BINDING PROTEIN SVF1-RELATED"/>
    <property type="match status" value="1"/>
</dbReference>
<dbReference type="GO" id="GO:0005737">
    <property type="term" value="C:cytoplasm"/>
    <property type="evidence" value="ECO:0007669"/>
    <property type="project" value="UniProtKB-SubCell"/>
</dbReference>
<reference evidence="6 7" key="1">
    <citation type="journal article" date="2016" name="Proc. Natl. Acad. Sci. U.S.A.">
        <title>Comparative genomics of biotechnologically important yeasts.</title>
        <authorList>
            <person name="Riley R."/>
            <person name="Haridas S."/>
            <person name="Wolfe K.H."/>
            <person name="Lopes M.R."/>
            <person name="Hittinger C.T."/>
            <person name="Goeker M."/>
            <person name="Salamov A.A."/>
            <person name="Wisecaver J.H."/>
            <person name="Long T.M."/>
            <person name="Calvey C.H."/>
            <person name="Aerts A.L."/>
            <person name="Barry K.W."/>
            <person name="Choi C."/>
            <person name="Clum A."/>
            <person name="Coughlan A.Y."/>
            <person name="Deshpande S."/>
            <person name="Douglass A.P."/>
            <person name="Hanson S.J."/>
            <person name="Klenk H.-P."/>
            <person name="LaButti K.M."/>
            <person name="Lapidus A."/>
            <person name="Lindquist E.A."/>
            <person name="Lipzen A.M."/>
            <person name="Meier-Kolthoff J.P."/>
            <person name="Ohm R.A."/>
            <person name="Otillar R.P."/>
            <person name="Pangilinan J.L."/>
            <person name="Peng Y."/>
            <person name="Rokas A."/>
            <person name="Rosa C.A."/>
            <person name="Scheuner C."/>
            <person name="Sibirny A.A."/>
            <person name="Slot J.C."/>
            <person name="Stielow J.B."/>
            <person name="Sun H."/>
            <person name="Kurtzman C.P."/>
            <person name="Blackwell M."/>
            <person name="Grigoriev I.V."/>
            <person name="Jeffries T.W."/>
        </authorList>
    </citation>
    <scope>NUCLEOTIDE SEQUENCE [LARGE SCALE GENOMIC DNA]</scope>
    <source>
        <strain evidence="6 7">NRRL Y-2026</strain>
    </source>
</reference>
<dbReference type="GeneID" id="30178345"/>
<feature type="domain" description="Svf1-like N-terminal" evidence="4">
    <location>
        <begin position="57"/>
        <end position="236"/>
    </location>
</feature>
<dbReference type="OrthoDB" id="2590239at2759"/>
<comment type="subcellular location">
    <subcellularLocation>
        <location evidence="1">Cytoplasm</location>
    </subcellularLocation>
</comment>
<name>A0A1E3NG35_9ASCO</name>
<evidence type="ECO:0000313" key="6">
    <source>
        <dbReference type="EMBL" id="ODQ45094.1"/>
    </source>
</evidence>
<evidence type="ECO:0000256" key="3">
    <source>
        <dbReference type="ARBA" id="ARBA00022490"/>
    </source>
</evidence>
<dbReference type="AlphaFoldDB" id="A0A1E3NG35"/>
<organism evidence="6 7">
    <name type="scientific">Pichia membranifaciens NRRL Y-2026</name>
    <dbReference type="NCBI Taxonomy" id="763406"/>
    <lineage>
        <taxon>Eukaryota</taxon>
        <taxon>Fungi</taxon>
        <taxon>Dikarya</taxon>
        <taxon>Ascomycota</taxon>
        <taxon>Saccharomycotina</taxon>
        <taxon>Pichiomycetes</taxon>
        <taxon>Pichiales</taxon>
        <taxon>Pichiaceae</taxon>
        <taxon>Pichia</taxon>
    </lineage>
</organism>
<evidence type="ECO:0000259" key="5">
    <source>
        <dbReference type="Pfam" id="PF17187"/>
    </source>
</evidence>
<sequence length="400" mass="45039">MWKLVQSGLSVVAGTAEPEYGPDSIHPVASDLKEGEPLYSDLTIEDLKYVSPNHTNVETQTFYFEDTKHAGFAQVIHSNVIGLHTTAQFTFKIFEKETPQDFIWTSTKLENFSIENGTDFKADNLSIVLNKDKINTYHIDSSVNKLTEVHLTVKRIGSSIKFGKDGTTYYGTEVDNPWGSMRHVFWPRCNVDGNIILREVKPEQDLDNLEPEEIEYVVKENVTIKDGLTMYVMALQGMKPHHAAATWDFLNYQSDDYSVVLMEFTTPPAYNKTKVSISMVVDKEGKIILGTLDNDTKHLETKVDETSGWDIPSKISYTLKDPEDDLNVEVVGELKNLCERVDVMAEIPQFVKSIVSGVAGTKPYIYQFSNTMKMTITKNGKVETTDSGYAYSESTFITAI</sequence>
<proteinExistence type="inferred from homology"/>
<evidence type="ECO:0000256" key="1">
    <source>
        <dbReference type="ARBA" id="ARBA00004496"/>
    </source>
</evidence>
<dbReference type="Pfam" id="PF08622">
    <property type="entry name" value="Svf1"/>
    <property type="match status" value="1"/>
</dbReference>
<dbReference type="InterPro" id="IPR033394">
    <property type="entry name" value="Svf1-like_C"/>
</dbReference>
<dbReference type="Pfam" id="PF17187">
    <property type="entry name" value="Svf1_C"/>
    <property type="match status" value="1"/>
</dbReference>
<accession>A0A1E3NG35</accession>
<comment type="similarity">
    <text evidence="2">Belongs to the SVF1 family.</text>
</comment>
<dbReference type="RefSeq" id="XP_019016207.1">
    <property type="nucleotide sequence ID" value="XM_019161658.1"/>
</dbReference>
<gene>
    <name evidence="6" type="ORF">PICMEDRAFT_17591</name>
</gene>
<evidence type="ECO:0000313" key="7">
    <source>
        <dbReference type="Proteomes" id="UP000094455"/>
    </source>
</evidence>
<dbReference type="InterPro" id="IPR051385">
    <property type="entry name" value="Ceramide-binding_SVF1"/>
</dbReference>
<dbReference type="Proteomes" id="UP000094455">
    <property type="component" value="Unassembled WGS sequence"/>
</dbReference>
<protein>
    <recommendedName>
        <fullName evidence="8">Survival factor 1</fullName>
    </recommendedName>
</protein>